<dbReference type="Proteomes" id="UP000316541">
    <property type="component" value="Unassembled WGS sequence"/>
</dbReference>
<dbReference type="Pfam" id="PF05103">
    <property type="entry name" value="DivIVA"/>
    <property type="match status" value="1"/>
</dbReference>
<evidence type="ECO:0000256" key="10">
    <source>
        <dbReference type="SAM" id="MobiDB-lite"/>
    </source>
</evidence>
<sequence length="267" mass="29579">MAWTARLRLRLGGDGAGHRRAAAGRRRADRADPLRRVHERQGSGVMTAETPWGSPAGERQPLTPDRVRKQDFTRTSLGRRGYSEDEVRAFLYRVAEDMAASDKEKADLRAYIDRMKQWYKEHGMNPEQAAASQTPNVDAINILSRAQQTADAQIAEAEDYARRIVSQARRQYEELLMEAQRQAEEAANQAVGAYRASGNGLQSAEAEELERRIAYLRTFADVTQVQLRAVLEGLAHEVDKLGHVPEQAKQLAAGPLAGGSPSPSVYG</sequence>
<evidence type="ECO:0000256" key="9">
    <source>
        <dbReference type="SAM" id="Coils"/>
    </source>
</evidence>
<dbReference type="InterPro" id="IPR019933">
    <property type="entry name" value="DivIVA_domain"/>
</dbReference>
<keyword evidence="6 9" id="KW-0175">Coiled coil</keyword>
<comment type="similarity">
    <text evidence="2">Belongs to the DivIVA family.</text>
</comment>
<keyword evidence="5" id="KW-0132">Cell division</keyword>
<dbReference type="InterPro" id="IPR007793">
    <property type="entry name" value="DivIVA_fam"/>
</dbReference>
<comment type="caution">
    <text evidence="11">The sequence shown here is derived from an EMBL/GenBank/DDBJ whole genome shotgun (WGS) entry which is preliminary data.</text>
</comment>
<proteinExistence type="inferred from homology"/>
<evidence type="ECO:0000256" key="4">
    <source>
        <dbReference type="ARBA" id="ARBA00022490"/>
    </source>
</evidence>
<evidence type="ECO:0000256" key="2">
    <source>
        <dbReference type="ARBA" id="ARBA00009008"/>
    </source>
</evidence>
<dbReference type="GO" id="GO:0051301">
    <property type="term" value="P:cell division"/>
    <property type="evidence" value="ECO:0007669"/>
    <property type="project" value="UniProtKB-KW"/>
</dbReference>
<keyword evidence="4" id="KW-0963">Cytoplasm</keyword>
<reference evidence="11 12" key="1">
    <citation type="submission" date="2019-07" db="EMBL/GenBank/DDBJ databases">
        <title>Microbispora hainanensis DSM 45428.</title>
        <authorList>
            <person name="Thawai C."/>
        </authorList>
    </citation>
    <scope>NUCLEOTIDE SEQUENCE [LARGE SCALE GENOMIC DNA]</scope>
    <source>
        <strain evidence="11 12">DSM 45428</strain>
    </source>
</reference>
<name>A0A544YW18_9ACTN</name>
<evidence type="ECO:0000313" key="11">
    <source>
        <dbReference type="EMBL" id="TQS20940.1"/>
    </source>
</evidence>
<comment type="subcellular location">
    <subcellularLocation>
        <location evidence="1">Cytoplasm</location>
    </subcellularLocation>
</comment>
<evidence type="ECO:0000256" key="7">
    <source>
        <dbReference type="ARBA" id="ARBA00023306"/>
    </source>
</evidence>
<dbReference type="PANTHER" id="PTHR35794">
    <property type="entry name" value="CELL DIVISION PROTEIN DIVIVA"/>
    <property type="match status" value="1"/>
</dbReference>
<dbReference type="AlphaFoldDB" id="A0A544YW18"/>
<evidence type="ECO:0000256" key="5">
    <source>
        <dbReference type="ARBA" id="ARBA00022618"/>
    </source>
</evidence>
<evidence type="ECO:0000256" key="6">
    <source>
        <dbReference type="ARBA" id="ARBA00023054"/>
    </source>
</evidence>
<feature type="coiled-coil region" evidence="9">
    <location>
        <begin position="143"/>
        <end position="196"/>
    </location>
</feature>
<evidence type="ECO:0000256" key="1">
    <source>
        <dbReference type="ARBA" id="ARBA00004496"/>
    </source>
</evidence>
<evidence type="ECO:0000256" key="3">
    <source>
        <dbReference type="ARBA" id="ARBA00018787"/>
    </source>
</evidence>
<protein>
    <recommendedName>
        <fullName evidence="3">Cell wall synthesis protein Wag31</fullName>
    </recommendedName>
    <alternativeName>
        <fullName evidence="8">Antigen 84</fullName>
    </alternativeName>
</protein>
<dbReference type="PANTHER" id="PTHR35794:SF2">
    <property type="entry name" value="CELL DIVISION PROTEIN DIVIVA"/>
    <property type="match status" value="1"/>
</dbReference>
<accession>A0A544YW18</accession>
<evidence type="ECO:0000256" key="8">
    <source>
        <dbReference type="ARBA" id="ARBA00031737"/>
    </source>
</evidence>
<dbReference type="Gene3D" id="6.10.250.660">
    <property type="match status" value="1"/>
</dbReference>
<dbReference type="GO" id="GO:0005737">
    <property type="term" value="C:cytoplasm"/>
    <property type="evidence" value="ECO:0007669"/>
    <property type="project" value="UniProtKB-SubCell"/>
</dbReference>
<evidence type="ECO:0000313" key="12">
    <source>
        <dbReference type="Proteomes" id="UP000316541"/>
    </source>
</evidence>
<organism evidence="11 12">
    <name type="scientific">Microbispora hainanensis</name>
    <dbReference type="NCBI Taxonomy" id="568844"/>
    <lineage>
        <taxon>Bacteria</taxon>
        <taxon>Bacillati</taxon>
        <taxon>Actinomycetota</taxon>
        <taxon>Actinomycetes</taxon>
        <taxon>Streptosporangiales</taxon>
        <taxon>Streptosporangiaceae</taxon>
        <taxon>Microbispora</taxon>
    </lineage>
</organism>
<gene>
    <name evidence="11" type="ORF">FLX08_14260</name>
</gene>
<keyword evidence="7" id="KW-0131">Cell cycle</keyword>
<dbReference type="NCBIfam" id="TIGR03544">
    <property type="entry name" value="DivI1A_domain"/>
    <property type="match status" value="1"/>
</dbReference>
<dbReference type="EMBL" id="VIRM01000014">
    <property type="protein sequence ID" value="TQS20940.1"/>
    <property type="molecule type" value="Genomic_DNA"/>
</dbReference>
<feature type="region of interest" description="Disordered" evidence="10">
    <location>
        <begin position="14"/>
        <end position="77"/>
    </location>
</feature>
<feature type="compositionally biased region" description="Basic residues" evidence="10">
    <location>
        <begin position="18"/>
        <end position="28"/>
    </location>
</feature>
<feature type="compositionally biased region" description="Basic and acidic residues" evidence="10">
    <location>
        <begin position="29"/>
        <end position="41"/>
    </location>
</feature>